<keyword evidence="2" id="KW-1185">Reference proteome</keyword>
<evidence type="ECO:0000313" key="1">
    <source>
        <dbReference type="EMBL" id="RKE52447.1"/>
    </source>
</evidence>
<sequence length="56" mass="6649">MEYEITKLQELLMRAYEKLAQCDDTWAGNDSWKSKEHQTLMNDIADTLSIEEKDRL</sequence>
<comment type="caution">
    <text evidence="1">The sequence shown here is derived from an EMBL/GenBank/DDBJ whole genome shotgun (WGS) entry which is preliminary data.</text>
</comment>
<evidence type="ECO:0000313" key="2">
    <source>
        <dbReference type="Proteomes" id="UP000286246"/>
    </source>
</evidence>
<dbReference type="AlphaFoldDB" id="A0A420B6V7"/>
<protein>
    <submittedName>
        <fullName evidence="1">Uncharacterized protein</fullName>
    </submittedName>
</protein>
<reference evidence="1 2" key="1">
    <citation type="submission" date="2018-09" db="EMBL/GenBank/DDBJ databases">
        <title>Genomic Encyclopedia of Type Strains, Phase III (KMG-III): the genomes of soil and plant-associated and newly described type strains.</title>
        <authorList>
            <person name="Whitman W."/>
        </authorList>
    </citation>
    <scope>NUCLEOTIDE SEQUENCE [LARGE SCALE GENOMIC DNA]</scope>
    <source>
        <strain evidence="1 2">CECT 7938</strain>
    </source>
</reference>
<dbReference type="EMBL" id="RAPY01000002">
    <property type="protein sequence ID" value="RKE52447.1"/>
    <property type="molecule type" value="Genomic_DNA"/>
</dbReference>
<proteinExistence type="predicted"/>
<organism evidence="1 2">
    <name type="scientific">Sphingobacterium detergens</name>
    <dbReference type="NCBI Taxonomy" id="1145106"/>
    <lineage>
        <taxon>Bacteria</taxon>
        <taxon>Pseudomonadati</taxon>
        <taxon>Bacteroidota</taxon>
        <taxon>Sphingobacteriia</taxon>
        <taxon>Sphingobacteriales</taxon>
        <taxon>Sphingobacteriaceae</taxon>
        <taxon>Sphingobacterium</taxon>
    </lineage>
</organism>
<dbReference type="Proteomes" id="UP000286246">
    <property type="component" value="Unassembled WGS sequence"/>
</dbReference>
<accession>A0A420B6V7</accession>
<name>A0A420B6V7_SPHD1</name>
<dbReference type="RefSeq" id="WP_167457270.1">
    <property type="nucleotide sequence ID" value="NZ_RAPY01000002.1"/>
</dbReference>
<gene>
    <name evidence="1" type="ORF">DFQ12_2683</name>
</gene>